<accession>A0A1A9HWU7</accession>
<name>A0A1A9HWU7_9CHLA</name>
<gene>
    <name evidence="1" type="ORF">Cs308_0741</name>
</gene>
<evidence type="ECO:0000313" key="1">
    <source>
        <dbReference type="EMBL" id="ANH78911.1"/>
    </source>
</evidence>
<reference evidence="2" key="1">
    <citation type="submission" date="2016-03" db="EMBL/GenBank/DDBJ databases">
        <title>Culture-independent genomics supports pathogen discovery for uncultivable bacteria within the genus Chlamydia.</title>
        <authorList>
            <person name="Taylor-Brown A."/>
            <person name="Bachmann N.L."/>
            <person name="Borel N."/>
            <person name="Polkinghorne A."/>
        </authorList>
    </citation>
    <scope>NUCLEOTIDE SEQUENCE [LARGE SCALE GENOMIC DNA]</scope>
    <source>
        <strain evidence="2">2742-308</strain>
    </source>
</reference>
<dbReference type="Proteomes" id="UP000078162">
    <property type="component" value="Chromosome"/>
</dbReference>
<keyword evidence="2" id="KW-1185">Reference proteome</keyword>
<dbReference type="AlphaFoldDB" id="A0A1A9HWU7"/>
<sequence length="40" mass="4617">MLAESTLGGFCCYEFVIQEILKRRAFAIIALIFLSELCFR</sequence>
<organism evidence="1 2">
    <name type="scientific">Candidatus Chlamydia sanziniae</name>
    <dbReference type="NCBI Taxonomy" id="1806891"/>
    <lineage>
        <taxon>Bacteria</taxon>
        <taxon>Pseudomonadati</taxon>
        <taxon>Chlamydiota</taxon>
        <taxon>Chlamydiia</taxon>
        <taxon>Chlamydiales</taxon>
        <taxon>Chlamydiaceae</taxon>
        <taxon>Chlamydia/Chlamydophila group</taxon>
        <taxon>Chlamydia</taxon>
    </lineage>
</organism>
<protein>
    <submittedName>
        <fullName evidence="1">Uncharacterized protein</fullName>
    </submittedName>
</protein>
<evidence type="ECO:0000313" key="2">
    <source>
        <dbReference type="Proteomes" id="UP000078162"/>
    </source>
</evidence>
<proteinExistence type="predicted"/>
<dbReference type="PATRIC" id="fig|1806891.3.peg.733"/>
<dbReference type="EMBL" id="CP014639">
    <property type="protein sequence ID" value="ANH78911.1"/>
    <property type="molecule type" value="Genomic_DNA"/>
</dbReference>
<dbReference type="KEGG" id="csaz:Cs308_0741"/>